<comment type="caution">
    <text evidence="2">The sequence shown here is derived from an EMBL/GenBank/DDBJ whole genome shotgun (WGS) entry which is preliminary data.</text>
</comment>
<dbReference type="AlphaFoldDB" id="A0AAN8G5L6"/>
<dbReference type="PANTHER" id="PTHR47331">
    <property type="entry name" value="PHD-TYPE DOMAIN-CONTAINING PROTEIN"/>
    <property type="match status" value="1"/>
</dbReference>
<protein>
    <submittedName>
        <fullName evidence="2">Uncharacterized protein</fullName>
    </submittedName>
</protein>
<dbReference type="Proteomes" id="UP001331761">
    <property type="component" value="Unassembled WGS sequence"/>
</dbReference>
<proteinExistence type="predicted"/>
<organism evidence="2 3">
    <name type="scientific">Trichostrongylus colubriformis</name>
    <name type="common">Black scour worm</name>
    <dbReference type="NCBI Taxonomy" id="6319"/>
    <lineage>
        <taxon>Eukaryota</taxon>
        <taxon>Metazoa</taxon>
        <taxon>Ecdysozoa</taxon>
        <taxon>Nematoda</taxon>
        <taxon>Chromadorea</taxon>
        <taxon>Rhabditida</taxon>
        <taxon>Rhabditina</taxon>
        <taxon>Rhabditomorpha</taxon>
        <taxon>Strongyloidea</taxon>
        <taxon>Trichostrongylidae</taxon>
        <taxon>Trichostrongylus</taxon>
    </lineage>
</organism>
<feature type="region of interest" description="Disordered" evidence="1">
    <location>
        <begin position="297"/>
        <end position="320"/>
    </location>
</feature>
<accession>A0AAN8G5L6</accession>
<dbReference type="EMBL" id="WIXE01000628">
    <property type="protein sequence ID" value="KAK5986435.1"/>
    <property type="molecule type" value="Genomic_DNA"/>
</dbReference>
<gene>
    <name evidence="2" type="ORF">GCK32_014594</name>
</gene>
<reference evidence="2 3" key="1">
    <citation type="submission" date="2019-10" db="EMBL/GenBank/DDBJ databases">
        <title>Assembly and Annotation for the nematode Trichostrongylus colubriformis.</title>
        <authorList>
            <person name="Martin J."/>
        </authorList>
    </citation>
    <scope>NUCLEOTIDE SEQUENCE [LARGE SCALE GENOMIC DNA]</scope>
    <source>
        <strain evidence="2">G859</strain>
        <tissue evidence="2">Whole worm</tissue>
    </source>
</reference>
<sequence>MAAVTYLVSEHDSYFLMAKSKVVDSKGVVTIPKLETHAMTMRARSTLNALHCLKTSATIDEVILLSDSEISLKWLSTPPNRLSTGPFVSNRVKEVHKIVREMEKQHVDVHLGYVDTKSNPADCATRGLTSLELVNHIWWKGHTLQEIRNGDFVSTLFKIPKEDGEDEPTDCATMLVKGSPYEETQFQDLMETSRYNSYFKVRRVMVYALKFLKRIHERLHGDLKEKLESRLSWVANASSTRYLTAQDIADAEIVLVRNHQDIHLRGQYREELTTNLNLKKDEHARCLESLWKDESIRPRRSVQESDHDSSEDRTQPPDYR</sequence>
<evidence type="ECO:0000313" key="2">
    <source>
        <dbReference type="EMBL" id="KAK5986435.1"/>
    </source>
</evidence>
<dbReference type="InterPro" id="IPR008042">
    <property type="entry name" value="Retrotrans_Pao"/>
</dbReference>
<evidence type="ECO:0000313" key="3">
    <source>
        <dbReference type="Proteomes" id="UP001331761"/>
    </source>
</evidence>
<name>A0AAN8G5L6_TRICO</name>
<keyword evidence="3" id="KW-1185">Reference proteome</keyword>
<evidence type="ECO:0000256" key="1">
    <source>
        <dbReference type="SAM" id="MobiDB-lite"/>
    </source>
</evidence>
<dbReference type="Pfam" id="PF05380">
    <property type="entry name" value="Peptidase_A17"/>
    <property type="match status" value="1"/>
</dbReference>